<dbReference type="PANTHER" id="PTHR43737:SF1">
    <property type="entry name" value="DUF1501 DOMAIN-CONTAINING PROTEIN"/>
    <property type="match status" value="1"/>
</dbReference>
<dbReference type="EMBL" id="SJPJ01000001">
    <property type="protein sequence ID" value="TWT79983.1"/>
    <property type="molecule type" value="Genomic_DNA"/>
</dbReference>
<name>A0A5C5YZX3_9BACT</name>
<sequence>MLNRNDPFELRRLQMTRRAFFSRTSAGVGAAALAALDQSRGFASTGQSVGGLPNLPHHAPKAKRAIYLFMSGAPSQMDMWDHKPEMADWFDKDLPESIRKGQRLTTMTSGQDRFPIAPSIYKFAPHGSAGTMASELVPHMANKVDEIALVKSMYTEAINHDPAITYICTGNQLPGKASLGAWLNYGLGSENENLPAFVVMTATWTGRKEAQALYNRLWGSGFLPSKYQGVALRSSGDPVLYLSNPDGIDASVRRRMLDSLSRINASTAERIGDPETNARIAQYEMAFRMQTSVPELTDLSDEPKDVLDLYGPDVLTPGTFANCCLMARRMAERGVRFTQIFHRGWDQHLTLPKDLPNQCRDVDQPSAGLLTDLRRRGLLDDTLVVWGGEFGRTIYCQGKLTNTNYGRDHHPKCFTVWLAGAGVQGGVVHGETDEFGYNIVNDPVHIRDLNATILHLMGIDHERFTYPFQGLDQKLTGVEESRVVNEILA</sequence>
<dbReference type="InterPro" id="IPR017850">
    <property type="entry name" value="Alkaline_phosphatase_core_sf"/>
</dbReference>
<dbReference type="InterPro" id="IPR006311">
    <property type="entry name" value="TAT_signal"/>
</dbReference>
<dbReference type="AlphaFoldDB" id="A0A5C5YZX3"/>
<evidence type="ECO:0008006" key="3">
    <source>
        <dbReference type="Google" id="ProtNLM"/>
    </source>
</evidence>
<dbReference type="PROSITE" id="PS51318">
    <property type="entry name" value="TAT"/>
    <property type="match status" value="1"/>
</dbReference>
<accession>A0A5C5YZX3</accession>
<protein>
    <recommendedName>
        <fullName evidence="3">Sulfatase</fullName>
    </recommendedName>
</protein>
<dbReference type="RefSeq" id="WP_146395092.1">
    <property type="nucleotide sequence ID" value="NZ_SJPJ01000001.1"/>
</dbReference>
<dbReference type="Pfam" id="PF07394">
    <property type="entry name" value="DUF1501"/>
    <property type="match status" value="1"/>
</dbReference>
<dbReference type="SUPFAM" id="SSF53649">
    <property type="entry name" value="Alkaline phosphatase-like"/>
    <property type="match status" value="1"/>
</dbReference>
<evidence type="ECO:0000313" key="1">
    <source>
        <dbReference type="EMBL" id="TWT79983.1"/>
    </source>
</evidence>
<dbReference type="OrthoDB" id="127333at2"/>
<organism evidence="1 2">
    <name type="scientific">Novipirellula herctigrandis</name>
    <dbReference type="NCBI Taxonomy" id="2527986"/>
    <lineage>
        <taxon>Bacteria</taxon>
        <taxon>Pseudomonadati</taxon>
        <taxon>Planctomycetota</taxon>
        <taxon>Planctomycetia</taxon>
        <taxon>Pirellulales</taxon>
        <taxon>Pirellulaceae</taxon>
        <taxon>Novipirellula</taxon>
    </lineage>
</organism>
<keyword evidence="2" id="KW-1185">Reference proteome</keyword>
<evidence type="ECO:0000313" key="2">
    <source>
        <dbReference type="Proteomes" id="UP000315010"/>
    </source>
</evidence>
<dbReference type="Proteomes" id="UP000315010">
    <property type="component" value="Unassembled WGS sequence"/>
</dbReference>
<comment type="caution">
    <text evidence="1">The sequence shown here is derived from an EMBL/GenBank/DDBJ whole genome shotgun (WGS) entry which is preliminary data.</text>
</comment>
<dbReference type="PANTHER" id="PTHR43737">
    <property type="entry name" value="BLL7424 PROTEIN"/>
    <property type="match status" value="1"/>
</dbReference>
<proteinExistence type="predicted"/>
<reference evidence="1 2" key="1">
    <citation type="submission" date="2019-02" db="EMBL/GenBank/DDBJ databases">
        <title>Deep-cultivation of Planctomycetes and their phenomic and genomic characterization uncovers novel biology.</title>
        <authorList>
            <person name="Wiegand S."/>
            <person name="Jogler M."/>
            <person name="Boedeker C."/>
            <person name="Pinto D."/>
            <person name="Vollmers J."/>
            <person name="Rivas-Marin E."/>
            <person name="Kohn T."/>
            <person name="Peeters S.H."/>
            <person name="Heuer A."/>
            <person name="Rast P."/>
            <person name="Oberbeckmann S."/>
            <person name="Bunk B."/>
            <person name="Jeske O."/>
            <person name="Meyerdierks A."/>
            <person name="Storesund J.E."/>
            <person name="Kallscheuer N."/>
            <person name="Luecker S."/>
            <person name="Lage O.M."/>
            <person name="Pohl T."/>
            <person name="Merkel B.J."/>
            <person name="Hornburger P."/>
            <person name="Mueller R.-W."/>
            <person name="Bruemmer F."/>
            <person name="Labrenz M."/>
            <person name="Spormann A.M."/>
            <person name="Op Den Camp H."/>
            <person name="Overmann J."/>
            <person name="Amann R."/>
            <person name="Jetten M.S.M."/>
            <person name="Mascher T."/>
            <person name="Medema M.H."/>
            <person name="Devos D.P."/>
            <person name="Kaster A.-K."/>
            <person name="Ovreas L."/>
            <person name="Rohde M."/>
            <person name="Galperin M.Y."/>
            <person name="Jogler C."/>
        </authorList>
    </citation>
    <scope>NUCLEOTIDE SEQUENCE [LARGE SCALE GENOMIC DNA]</scope>
    <source>
        <strain evidence="1 2">CA13</strain>
    </source>
</reference>
<gene>
    <name evidence="1" type="ORF">CA13_13950</name>
</gene>
<dbReference type="InterPro" id="IPR010869">
    <property type="entry name" value="DUF1501"/>
</dbReference>